<organism evidence="2 3">
    <name type="scientific">Phytophthora lilii</name>
    <dbReference type="NCBI Taxonomy" id="2077276"/>
    <lineage>
        <taxon>Eukaryota</taxon>
        <taxon>Sar</taxon>
        <taxon>Stramenopiles</taxon>
        <taxon>Oomycota</taxon>
        <taxon>Peronosporomycetes</taxon>
        <taxon>Peronosporales</taxon>
        <taxon>Peronosporaceae</taxon>
        <taxon>Phytophthora</taxon>
    </lineage>
</organism>
<protein>
    <submittedName>
        <fullName evidence="2">Unnamed protein product</fullName>
    </submittedName>
</protein>
<feature type="region of interest" description="Disordered" evidence="1">
    <location>
        <begin position="142"/>
        <end position="164"/>
    </location>
</feature>
<gene>
    <name evidence="2" type="ORF">Plil01_000527800</name>
</gene>
<dbReference type="Proteomes" id="UP001165083">
    <property type="component" value="Unassembled WGS sequence"/>
</dbReference>
<feature type="region of interest" description="Disordered" evidence="1">
    <location>
        <begin position="20"/>
        <end position="56"/>
    </location>
</feature>
<evidence type="ECO:0000313" key="2">
    <source>
        <dbReference type="EMBL" id="GMF15397.1"/>
    </source>
</evidence>
<evidence type="ECO:0000256" key="1">
    <source>
        <dbReference type="SAM" id="MobiDB-lite"/>
    </source>
</evidence>
<dbReference type="EMBL" id="BSXW01000222">
    <property type="protein sequence ID" value="GMF15397.1"/>
    <property type="molecule type" value="Genomic_DNA"/>
</dbReference>
<name>A0A9W6WST8_9STRA</name>
<accession>A0A9W6WST8</accession>
<proteinExistence type="predicted"/>
<reference evidence="2" key="1">
    <citation type="submission" date="2023-04" db="EMBL/GenBank/DDBJ databases">
        <title>Phytophthora lilii NBRC 32176.</title>
        <authorList>
            <person name="Ichikawa N."/>
            <person name="Sato H."/>
            <person name="Tonouchi N."/>
        </authorList>
    </citation>
    <scope>NUCLEOTIDE SEQUENCE</scope>
    <source>
        <strain evidence="2">NBRC 32176</strain>
    </source>
</reference>
<dbReference type="AlphaFoldDB" id="A0A9W6WST8"/>
<keyword evidence="3" id="KW-1185">Reference proteome</keyword>
<feature type="compositionally biased region" description="Gly residues" evidence="1">
    <location>
        <begin position="23"/>
        <end position="40"/>
    </location>
</feature>
<evidence type="ECO:0000313" key="3">
    <source>
        <dbReference type="Proteomes" id="UP001165083"/>
    </source>
</evidence>
<sequence length="164" mass="16927">MRRRMTRGLMALRNEATRCEGAGQCGGAGRKGAGPEGAGRGEAEAGGADGSAPATKVPTVVEPAVVKERQTVQDVPVLPARIRAGVCHQVGKLDAELPLLQNEVELLLIAEPFEALGLNSPEGKPNARRGLPLEPTLWCSGVVPRGNPTQGGGHPSSPASCEAR</sequence>
<comment type="caution">
    <text evidence="2">The sequence shown here is derived from an EMBL/GenBank/DDBJ whole genome shotgun (WGS) entry which is preliminary data.</text>
</comment>